<keyword evidence="3" id="KW-0378">Hydrolase</keyword>
<dbReference type="PROSITE" id="PS00144">
    <property type="entry name" value="ASN_GLN_ASE_1"/>
    <property type="match status" value="1"/>
</dbReference>
<sequence>MGRLTVITTGGTISTSTGADGVRRPSRSGSDLTAGLDVDVVDLMAVDSSELTRADWDRIGDAVRAAVDGGAEGVVVAHGTDTMEESALWFDLTYGGDPPVVLTGAVRSADAPDSDGAANLRDAMAVAASPATRGLGVLVSFAGRVLQPLGLHKMATQDLSGFAGELVGTTPGGVTLTGAKTRTYLGELRAADAPRVDIVAAYLGSDSVALDAFVAAGAHAVVLEALGSGNAGAAVVDGVRRHCADGIVVAVSTRVPGGGVSAGYGPGHDLVEAGAVMVPTLRPPQARVLVMAALAAGLPVADVVARWG</sequence>
<dbReference type="InterPro" id="IPR020827">
    <property type="entry name" value="Asparaginase/glutaminase_AS1"/>
</dbReference>
<dbReference type="KEGG" id="msto:MSTO_11590"/>
<dbReference type="InterPro" id="IPR027475">
    <property type="entry name" value="Asparaginase/glutaminase_AS2"/>
</dbReference>
<evidence type="ECO:0000256" key="8">
    <source>
        <dbReference type="SAM" id="MobiDB-lite"/>
    </source>
</evidence>
<feature type="active site" evidence="6">
    <location>
        <position position="12"/>
    </location>
</feature>
<evidence type="ECO:0000256" key="3">
    <source>
        <dbReference type="ARBA" id="ARBA00022801"/>
    </source>
</evidence>
<comment type="catalytic activity">
    <reaction evidence="4">
        <text>L-asparagine + H2O = L-aspartate + NH4(+)</text>
        <dbReference type="Rhea" id="RHEA:21016"/>
        <dbReference type="ChEBI" id="CHEBI:15377"/>
        <dbReference type="ChEBI" id="CHEBI:28938"/>
        <dbReference type="ChEBI" id="CHEBI:29991"/>
        <dbReference type="ChEBI" id="CHEBI:58048"/>
        <dbReference type="EC" id="3.5.1.1"/>
    </reaction>
</comment>
<feature type="region of interest" description="Disordered" evidence="8">
    <location>
        <begin position="11"/>
        <end position="30"/>
    </location>
</feature>
<dbReference type="Gene3D" id="3.40.50.1170">
    <property type="entry name" value="L-asparaginase, N-terminal domain"/>
    <property type="match status" value="1"/>
</dbReference>
<organism evidence="11 12">
    <name type="scientific">Mycobacterium stomatepiae</name>
    <dbReference type="NCBI Taxonomy" id="470076"/>
    <lineage>
        <taxon>Bacteria</taxon>
        <taxon>Bacillati</taxon>
        <taxon>Actinomycetota</taxon>
        <taxon>Actinomycetes</taxon>
        <taxon>Mycobacteriales</taxon>
        <taxon>Mycobacteriaceae</taxon>
        <taxon>Mycobacterium</taxon>
        <taxon>Mycobacterium simiae complex</taxon>
    </lineage>
</organism>
<evidence type="ECO:0000256" key="6">
    <source>
        <dbReference type="PROSITE-ProRule" id="PRU10099"/>
    </source>
</evidence>
<dbReference type="RefSeq" id="WP_163788908.1">
    <property type="nucleotide sequence ID" value="NZ_AP022587.1"/>
</dbReference>
<dbReference type="SUPFAM" id="SSF53774">
    <property type="entry name" value="Glutaminase/Asparaginase"/>
    <property type="match status" value="1"/>
</dbReference>
<dbReference type="Proteomes" id="UP000467130">
    <property type="component" value="Chromosome"/>
</dbReference>
<evidence type="ECO:0000313" key="11">
    <source>
        <dbReference type="EMBL" id="BBY20954.1"/>
    </source>
</evidence>
<proteinExistence type="inferred from homology"/>
<dbReference type="EC" id="3.5.1.1" evidence="2"/>
<evidence type="ECO:0000259" key="10">
    <source>
        <dbReference type="Pfam" id="PF17763"/>
    </source>
</evidence>
<dbReference type="CDD" id="cd08964">
    <property type="entry name" value="L-asparaginase_II"/>
    <property type="match status" value="1"/>
</dbReference>
<feature type="active site" description="O-isoaspartyl threonine intermediate" evidence="5">
    <location>
        <position position="12"/>
    </location>
</feature>
<evidence type="ECO:0000256" key="2">
    <source>
        <dbReference type="ARBA" id="ARBA00012920"/>
    </source>
</evidence>
<feature type="domain" description="Asparaginase/glutaminase C-terminal" evidence="10">
    <location>
        <begin position="195"/>
        <end position="302"/>
    </location>
</feature>
<dbReference type="PIRSF" id="PIRSF001220">
    <property type="entry name" value="L-ASNase_gatD"/>
    <property type="match status" value="1"/>
</dbReference>
<dbReference type="InterPro" id="IPR004550">
    <property type="entry name" value="AsnASE_II"/>
</dbReference>
<dbReference type="InterPro" id="IPR037152">
    <property type="entry name" value="L-asparaginase_N_sf"/>
</dbReference>
<evidence type="ECO:0000256" key="1">
    <source>
        <dbReference type="ARBA" id="ARBA00010518"/>
    </source>
</evidence>
<dbReference type="SFLD" id="SFLDS00057">
    <property type="entry name" value="Glutaminase/Asparaginase"/>
    <property type="match status" value="1"/>
</dbReference>
<evidence type="ECO:0000256" key="5">
    <source>
        <dbReference type="PIRSR" id="PIRSR001220-1"/>
    </source>
</evidence>
<dbReference type="Pfam" id="PF00710">
    <property type="entry name" value="Asparaginase"/>
    <property type="match status" value="1"/>
</dbReference>
<feature type="active site" evidence="7">
    <location>
        <position position="80"/>
    </location>
</feature>
<dbReference type="PANTHER" id="PTHR11707">
    <property type="entry name" value="L-ASPARAGINASE"/>
    <property type="match status" value="1"/>
</dbReference>
<dbReference type="AlphaFoldDB" id="A0A7I7Q3L6"/>
<dbReference type="SMART" id="SM00870">
    <property type="entry name" value="Asparaginase"/>
    <property type="match status" value="1"/>
</dbReference>
<comment type="similarity">
    <text evidence="1">Belongs to the asparaginase 1 family.</text>
</comment>
<dbReference type="Pfam" id="PF17763">
    <property type="entry name" value="Asparaginase_C"/>
    <property type="match status" value="1"/>
</dbReference>
<dbReference type="PROSITE" id="PS00917">
    <property type="entry name" value="ASN_GLN_ASE_2"/>
    <property type="match status" value="1"/>
</dbReference>
<dbReference type="PRINTS" id="PR00139">
    <property type="entry name" value="ASNGLNASE"/>
</dbReference>
<name>A0A7I7Q3L6_9MYCO</name>
<evidence type="ECO:0000313" key="12">
    <source>
        <dbReference type="Proteomes" id="UP000467130"/>
    </source>
</evidence>
<evidence type="ECO:0000256" key="7">
    <source>
        <dbReference type="PROSITE-ProRule" id="PRU10100"/>
    </source>
</evidence>
<feature type="domain" description="L-asparaginase N-terminal" evidence="9">
    <location>
        <begin position="3"/>
        <end position="164"/>
    </location>
</feature>
<dbReference type="Gene3D" id="3.40.50.40">
    <property type="match status" value="1"/>
</dbReference>
<dbReference type="InterPro" id="IPR027473">
    <property type="entry name" value="L-asparaginase_C"/>
</dbReference>
<reference evidence="11 12" key="1">
    <citation type="journal article" date="2019" name="Emerg. Microbes Infect.">
        <title>Comprehensive subspecies identification of 175 nontuberculous mycobacteria species based on 7547 genomic profiles.</title>
        <authorList>
            <person name="Matsumoto Y."/>
            <person name="Kinjo T."/>
            <person name="Motooka D."/>
            <person name="Nabeya D."/>
            <person name="Jung N."/>
            <person name="Uechi K."/>
            <person name="Horii T."/>
            <person name="Iida T."/>
            <person name="Fujita J."/>
            <person name="Nakamura S."/>
        </authorList>
    </citation>
    <scope>NUCLEOTIDE SEQUENCE [LARGE SCALE GENOMIC DNA]</scope>
    <source>
        <strain evidence="11 12">JCM 17783</strain>
    </source>
</reference>
<dbReference type="PROSITE" id="PS51732">
    <property type="entry name" value="ASN_GLN_ASE_3"/>
    <property type="match status" value="1"/>
</dbReference>
<gene>
    <name evidence="11" type="primary">ansA</name>
    <name evidence="11" type="ORF">MSTO_11590</name>
</gene>
<keyword evidence="12" id="KW-1185">Reference proteome</keyword>
<dbReference type="InterPro" id="IPR027474">
    <property type="entry name" value="L-asparaginase_N"/>
</dbReference>
<dbReference type="GO" id="GO:0004067">
    <property type="term" value="F:asparaginase activity"/>
    <property type="evidence" value="ECO:0007669"/>
    <property type="project" value="UniProtKB-UniRule"/>
</dbReference>
<evidence type="ECO:0000259" key="9">
    <source>
        <dbReference type="Pfam" id="PF00710"/>
    </source>
</evidence>
<dbReference type="InterPro" id="IPR036152">
    <property type="entry name" value="Asp/glu_Ase-like_sf"/>
</dbReference>
<dbReference type="PIRSF" id="PIRSF500176">
    <property type="entry name" value="L_ASNase"/>
    <property type="match status" value="1"/>
</dbReference>
<dbReference type="EMBL" id="AP022587">
    <property type="protein sequence ID" value="BBY20954.1"/>
    <property type="molecule type" value="Genomic_DNA"/>
</dbReference>
<dbReference type="PANTHER" id="PTHR11707:SF28">
    <property type="entry name" value="60 KDA LYSOPHOSPHOLIPASE"/>
    <property type="match status" value="1"/>
</dbReference>
<dbReference type="GO" id="GO:0006528">
    <property type="term" value="P:asparagine metabolic process"/>
    <property type="evidence" value="ECO:0007669"/>
    <property type="project" value="InterPro"/>
</dbReference>
<accession>A0A7I7Q3L6</accession>
<protein>
    <recommendedName>
        <fullName evidence="2">asparaginase</fullName>
        <ecNumber evidence="2">3.5.1.1</ecNumber>
    </recommendedName>
</protein>
<evidence type="ECO:0000256" key="4">
    <source>
        <dbReference type="ARBA" id="ARBA00049366"/>
    </source>
</evidence>
<dbReference type="InterPro" id="IPR006034">
    <property type="entry name" value="Asparaginase/glutaminase-like"/>
</dbReference>
<dbReference type="InterPro" id="IPR040919">
    <property type="entry name" value="Asparaginase_C"/>
</dbReference>